<reference evidence="2 3" key="1">
    <citation type="submission" date="2018-02" db="EMBL/GenBank/DDBJ databases">
        <title>Complete genome sequence of Agrobacterium tumefaciens 1D1609.</title>
        <authorList>
            <person name="Cho S.-T."/>
            <person name="Haryono M."/>
            <person name="Chang H.-H."/>
            <person name="Santos M.N."/>
            <person name="Lai E.-M."/>
            <person name="Kuo C.-H."/>
        </authorList>
    </citation>
    <scope>NUCLEOTIDE SEQUENCE [LARGE SCALE GENOMIC DNA]</scope>
    <source>
        <strain evidence="2 3">1D1609</strain>
        <plasmid evidence="3">Plasmid pti1d1609</plasmid>
    </source>
</reference>
<organism evidence="2 3">
    <name type="scientific">Agrobacterium tumefaciens</name>
    <dbReference type="NCBI Taxonomy" id="358"/>
    <lineage>
        <taxon>Bacteria</taxon>
        <taxon>Pseudomonadati</taxon>
        <taxon>Pseudomonadota</taxon>
        <taxon>Alphaproteobacteria</taxon>
        <taxon>Hyphomicrobiales</taxon>
        <taxon>Rhizobiaceae</taxon>
        <taxon>Rhizobium/Agrobacterium group</taxon>
        <taxon>Agrobacterium</taxon>
        <taxon>Agrobacterium tumefaciens complex</taxon>
    </lineage>
</organism>
<evidence type="ECO:0000256" key="1">
    <source>
        <dbReference type="SAM" id="MobiDB-lite"/>
    </source>
</evidence>
<feature type="compositionally biased region" description="Basic and acidic residues" evidence="1">
    <location>
        <begin position="11"/>
        <end position="29"/>
    </location>
</feature>
<accession>A0A2L2LLF0</accession>
<dbReference type="Proteomes" id="UP000237717">
    <property type="component" value="Plasmid pTi1D1609"/>
</dbReference>
<evidence type="ECO:0000313" key="3">
    <source>
        <dbReference type="Proteomes" id="UP000237717"/>
    </source>
</evidence>
<dbReference type="KEGG" id="atf:Ach5_52600"/>
<sequence>MPITLTTKTGVRFEDHPSDPRPVCVDRGHTANSHTVDKGALDENPFVRIWLVILAVLRLVLAPALQLPVFRHDIEMAMPSYLASLNSSLIKERSEAVSHWASKTKAGEQLIVWLGIEPDFVDGFVFH</sequence>
<gene>
    <name evidence="2" type="ORF">At1D1609_51170</name>
</gene>
<feature type="region of interest" description="Disordered" evidence="1">
    <location>
        <begin position="1"/>
        <end position="29"/>
    </location>
</feature>
<evidence type="ECO:0000313" key="2">
    <source>
        <dbReference type="EMBL" id="AVH45154.1"/>
    </source>
</evidence>
<dbReference type="AlphaFoldDB" id="A0A2L2LLF0"/>
<dbReference type="RefSeq" id="WP_153463909.1">
    <property type="nucleotide sequence ID" value="NC_002377.1"/>
</dbReference>
<protein>
    <submittedName>
        <fullName evidence="2">Uncharacterized protein</fullName>
    </submittedName>
</protein>
<proteinExistence type="predicted"/>
<accession>A0AA86G355</accession>
<name>A0A2L2LLF0_AGRTU</name>
<dbReference type="EMBL" id="CP026926">
    <property type="protein sequence ID" value="AVH45154.1"/>
    <property type="molecule type" value="Genomic_DNA"/>
</dbReference>
<keyword evidence="2" id="KW-0614">Plasmid</keyword>
<geneLocation type="plasmid" evidence="3">
    <name>pti1d1609</name>
</geneLocation>